<evidence type="ECO:0000256" key="2">
    <source>
        <dbReference type="ARBA" id="ARBA00022692"/>
    </source>
</evidence>
<evidence type="ECO:0000256" key="4">
    <source>
        <dbReference type="ARBA" id="ARBA00023136"/>
    </source>
</evidence>
<gene>
    <name evidence="7" type="ORF">BCR26_09780</name>
</gene>
<dbReference type="AlphaFoldDB" id="A0A1E5KZQ5"/>
<proteinExistence type="predicted"/>
<name>A0A1E5KZQ5_9ENTE</name>
<protein>
    <recommendedName>
        <fullName evidence="6">Sodium/calcium exchanger membrane region domain-containing protein</fullName>
    </recommendedName>
</protein>
<dbReference type="EMBL" id="MIEK01000008">
    <property type="protein sequence ID" value="OEH83340.1"/>
    <property type="molecule type" value="Genomic_DNA"/>
</dbReference>
<dbReference type="Proteomes" id="UP000095256">
    <property type="component" value="Unassembled WGS sequence"/>
</dbReference>
<dbReference type="GO" id="GO:0005886">
    <property type="term" value="C:plasma membrane"/>
    <property type="evidence" value="ECO:0007669"/>
    <property type="project" value="TreeGrafter"/>
</dbReference>
<sequence length="330" mass="36913">MLFVLFVIAASFVVYTAINVTKYVSAFNEKANISTGFVGLIIFSLITSLPELLTSSYAIILGQPTMSFGNILGSNVFNLLILTIINLIFLKKRMFNNVSYENQRTLYVIITLNVIALLGLYFPWSLPIPFFHISIASATIFILYFLVIYRSYKSQDIQEEEAESSGLMHLTIQQIVLRGLLYIVLMIIFSLVMTRISDQIVIAYPEIGATLVGTLMLAVATSLPELVTTYTLCKMGHANIAIAGIIGSSLFNFNILFVTDLLSTKLSIFEQAYQSPDIDILKVLVFLGMGLTIYLSIYFKVAKKLKKIPYVAFSLGLIAIYLYCIQFMFS</sequence>
<evidence type="ECO:0000313" key="7">
    <source>
        <dbReference type="EMBL" id="OEH83340.1"/>
    </source>
</evidence>
<feature type="domain" description="Sodium/calcium exchanger membrane region" evidence="6">
    <location>
        <begin position="180"/>
        <end position="328"/>
    </location>
</feature>
<dbReference type="InterPro" id="IPR004837">
    <property type="entry name" value="NaCa_Exmemb"/>
</dbReference>
<dbReference type="OrthoDB" id="9794225at2"/>
<keyword evidence="4 5" id="KW-0472">Membrane</keyword>
<feature type="transmembrane region" description="Helical" evidence="5">
    <location>
        <begin position="202"/>
        <end position="226"/>
    </location>
</feature>
<comment type="subcellular location">
    <subcellularLocation>
        <location evidence="1">Membrane</location>
        <topology evidence="1">Multi-pass membrane protein</topology>
    </subcellularLocation>
</comment>
<keyword evidence="2 5" id="KW-0812">Transmembrane</keyword>
<dbReference type="STRING" id="762845.BCR26_09780"/>
<dbReference type="PANTHER" id="PTHR10846">
    <property type="entry name" value="SODIUM/POTASSIUM/CALCIUM EXCHANGER"/>
    <property type="match status" value="1"/>
</dbReference>
<evidence type="ECO:0000259" key="6">
    <source>
        <dbReference type="Pfam" id="PF01699"/>
    </source>
</evidence>
<dbReference type="RefSeq" id="WP_069697635.1">
    <property type="nucleotide sequence ID" value="NZ_JAGGMA010000017.1"/>
</dbReference>
<evidence type="ECO:0000256" key="1">
    <source>
        <dbReference type="ARBA" id="ARBA00004141"/>
    </source>
</evidence>
<dbReference type="Pfam" id="PF01699">
    <property type="entry name" value="Na_Ca_ex"/>
    <property type="match status" value="2"/>
</dbReference>
<evidence type="ECO:0000256" key="3">
    <source>
        <dbReference type="ARBA" id="ARBA00022989"/>
    </source>
</evidence>
<dbReference type="PANTHER" id="PTHR10846:SF8">
    <property type="entry name" value="INNER MEMBRANE PROTEIN YRBG"/>
    <property type="match status" value="1"/>
</dbReference>
<feature type="transmembrane region" description="Helical" evidence="5">
    <location>
        <begin position="37"/>
        <end position="60"/>
    </location>
</feature>
<dbReference type="Gene3D" id="1.20.1420.30">
    <property type="entry name" value="NCX, central ion-binding region"/>
    <property type="match status" value="1"/>
</dbReference>
<dbReference type="GO" id="GO:0005262">
    <property type="term" value="F:calcium channel activity"/>
    <property type="evidence" value="ECO:0007669"/>
    <property type="project" value="TreeGrafter"/>
</dbReference>
<evidence type="ECO:0000256" key="5">
    <source>
        <dbReference type="SAM" id="Phobius"/>
    </source>
</evidence>
<feature type="transmembrane region" description="Helical" evidence="5">
    <location>
        <begin position="278"/>
        <end position="298"/>
    </location>
</feature>
<feature type="transmembrane region" description="Helical" evidence="5">
    <location>
        <begin position="310"/>
        <end position="329"/>
    </location>
</feature>
<reference evidence="7 8" key="1">
    <citation type="submission" date="2016-09" db="EMBL/GenBank/DDBJ databases">
        <authorList>
            <person name="Capua I."/>
            <person name="De Benedictis P."/>
            <person name="Joannis T."/>
            <person name="Lombin L.H."/>
            <person name="Cattoli G."/>
        </authorList>
    </citation>
    <scope>NUCLEOTIDE SEQUENCE [LARGE SCALE GENOMIC DNA]</scope>
    <source>
        <strain evidence="7 8">LMG 25899</strain>
    </source>
</reference>
<feature type="transmembrane region" description="Helical" evidence="5">
    <location>
        <begin position="6"/>
        <end position="25"/>
    </location>
</feature>
<dbReference type="InterPro" id="IPR044880">
    <property type="entry name" value="NCX_ion-bd_dom_sf"/>
</dbReference>
<comment type="caution">
    <text evidence="7">The sequence shown here is derived from an EMBL/GenBank/DDBJ whole genome shotgun (WGS) entry which is preliminary data.</text>
</comment>
<feature type="transmembrane region" description="Helical" evidence="5">
    <location>
        <begin position="106"/>
        <end position="124"/>
    </location>
</feature>
<organism evidence="7 8">
    <name type="scientific">Enterococcus rivorum</name>
    <dbReference type="NCBI Taxonomy" id="762845"/>
    <lineage>
        <taxon>Bacteria</taxon>
        <taxon>Bacillati</taxon>
        <taxon>Bacillota</taxon>
        <taxon>Bacilli</taxon>
        <taxon>Lactobacillales</taxon>
        <taxon>Enterococcaceae</taxon>
        <taxon>Enterococcus</taxon>
    </lineage>
</organism>
<keyword evidence="3 5" id="KW-1133">Transmembrane helix</keyword>
<feature type="transmembrane region" description="Helical" evidence="5">
    <location>
        <begin position="175"/>
        <end position="196"/>
    </location>
</feature>
<dbReference type="InterPro" id="IPR004481">
    <property type="entry name" value="K/Na/Ca-exchanger"/>
</dbReference>
<keyword evidence="8" id="KW-1185">Reference proteome</keyword>
<feature type="domain" description="Sodium/calcium exchanger membrane region" evidence="6">
    <location>
        <begin position="2"/>
        <end position="148"/>
    </location>
</feature>
<dbReference type="GO" id="GO:0006874">
    <property type="term" value="P:intracellular calcium ion homeostasis"/>
    <property type="evidence" value="ECO:0007669"/>
    <property type="project" value="TreeGrafter"/>
</dbReference>
<dbReference type="GO" id="GO:0008273">
    <property type="term" value="F:calcium, potassium:sodium antiporter activity"/>
    <property type="evidence" value="ECO:0007669"/>
    <property type="project" value="TreeGrafter"/>
</dbReference>
<feature type="transmembrane region" description="Helical" evidence="5">
    <location>
        <begin position="72"/>
        <end position="90"/>
    </location>
</feature>
<evidence type="ECO:0000313" key="8">
    <source>
        <dbReference type="Proteomes" id="UP000095256"/>
    </source>
</evidence>
<accession>A0A1E5KZQ5</accession>
<feature type="transmembrane region" description="Helical" evidence="5">
    <location>
        <begin position="238"/>
        <end position="258"/>
    </location>
</feature>
<feature type="transmembrane region" description="Helical" evidence="5">
    <location>
        <begin position="130"/>
        <end position="149"/>
    </location>
</feature>